<evidence type="ECO:0000256" key="1">
    <source>
        <dbReference type="SAM" id="Phobius"/>
    </source>
</evidence>
<evidence type="ECO:0000313" key="2">
    <source>
        <dbReference type="EMBL" id="GAA0729406.1"/>
    </source>
</evidence>
<feature type="transmembrane region" description="Helical" evidence="1">
    <location>
        <begin position="113"/>
        <end position="131"/>
    </location>
</feature>
<dbReference type="RefSeq" id="WP_343770867.1">
    <property type="nucleotide sequence ID" value="NZ_BAAACF010000006.1"/>
</dbReference>
<name>A0ABP3UBG2_9CLOT</name>
<sequence>MYKLLSILKGLIVSYITVLGMNFGAFLMINSKMPQPVSSIATENSNSFVLIFIPAMTILSIAVGEVISKKIKNSFKAFAYIFLFIFIIFNFIDFIEQFIFAEKVVLGSLITHMYLNIFPVIFAVSGVRIFWSYKVE</sequence>
<dbReference type="EMBL" id="BAAACF010000006">
    <property type="protein sequence ID" value="GAA0729406.1"/>
    <property type="molecule type" value="Genomic_DNA"/>
</dbReference>
<comment type="caution">
    <text evidence="2">The sequence shown here is derived from an EMBL/GenBank/DDBJ whole genome shotgun (WGS) entry which is preliminary data.</text>
</comment>
<feature type="transmembrane region" description="Helical" evidence="1">
    <location>
        <begin position="79"/>
        <end position="101"/>
    </location>
</feature>
<accession>A0ABP3UBG2</accession>
<evidence type="ECO:0000313" key="3">
    <source>
        <dbReference type="Proteomes" id="UP001500339"/>
    </source>
</evidence>
<feature type="transmembrane region" description="Helical" evidence="1">
    <location>
        <begin position="12"/>
        <end position="29"/>
    </location>
</feature>
<feature type="transmembrane region" description="Helical" evidence="1">
    <location>
        <begin position="49"/>
        <end position="67"/>
    </location>
</feature>
<keyword evidence="1" id="KW-1133">Transmembrane helix</keyword>
<gene>
    <name evidence="2" type="ORF">GCM10008905_29330</name>
</gene>
<protein>
    <submittedName>
        <fullName evidence="2">Uncharacterized protein</fullName>
    </submittedName>
</protein>
<reference evidence="3" key="1">
    <citation type="journal article" date="2019" name="Int. J. Syst. Evol. Microbiol.">
        <title>The Global Catalogue of Microorganisms (GCM) 10K type strain sequencing project: providing services to taxonomists for standard genome sequencing and annotation.</title>
        <authorList>
            <consortium name="The Broad Institute Genomics Platform"/>
            <consortium name="The Broad Institute Genome Sequencing Center for Infectious Disease"/>
            <person name="Wu L."/>
            <person name="Ma J."/>
        </authorList>
    </citation>
    <scope>NUCLEOTIDE SEQUENCE [LARGE SCALE GENOMIC DNA]</scope>
    <source>
        <strain evidence="3">JCM 1405</strain>
    </source>
</reference>
<dbReference type="Proteomes" id="UP001500339">
    <property type="component" value="Unassembled WGS sequence"/>
</dbReference>
<keyword evidence="3" id="KW-1185">Reference proteome</keyword>
<keyword evidence="1" id="KW-0812">Transmembrane</keyword>
<proteinExistence type="predicted"/>
<organism evidence="2 3">
    <name type="scientific">Clostridium malenominatum</name>
    <dbReference type="NCBI Taxonomy" id="1539"/>
    <lineage>
        <taxon>Bacteria</taxon>
        <taxon>Bacillati</taxon>
        <taxon>Bacillota</taxon>
        <taxon>Clostridia</taxon>
        <taxon>Eubacteriales</taxon>
        <taxon>Clostridiaceae</taxon>
        <taxon>Clostridium</taxon>
    </lineage>
</organism>
<keyword evidence="1" id="KW-0472">Membrane</keyword>